<reference evidence="2" key="2">
    <citation type="journal article" date="2008" name="Nucleic Acids Res.">
        <title>The rice annotation project database (RAP-DB): 2008 update.</title>
        <authorList>
            <consortium name="The rice annotation project (RAP)"/>
        </authorList>
    </citation>
    <scope>GENOME REANNOTATION</scope>
    <source>
        <strain evidence="2">cv. Nipponbare</strain>
    </source>
</reference>
<dbReference type="EMBL" id="AP008207">
    <property type="protein sequence ID" value="BAF03736.1"/>
    <property type="molecule type" value="Genomic_DNA"/>
</dbReference>
<dbReference type="AlphaFoldDB" id="A0A0P0UX79"/>
<sequence>MRHCVSAGTPHLKSDCSDEGHLRELSLFEICCRGVGLFKAKCILTASVDKVIRWILCSDLEVSRFFLPLIISMTTMPKL</sequence>
<dbReference type="Gramene" id="Os01t0113600-02">
    <property type="protein sequence ID" value="Os01t0113600-02"/>
    <property type="gene ID" value="Os01g0113600"/>
</dbReference>
<dbReference type="KEGG" id="dosa:Os01g0113600"/>
<organism evidence="1 2">
    <name type="scientific">Oryza sativa subsp. japonica</name>
    <name type="common">Rice</name>
    <dbReference type="NCBI Taxonomy" id="39947"/>
    <lineage>
        <taxon>Eukaryota</taxon>
        <taxon>Viridiplantae</taxon>
        <taxon>Streptophyta</taxon>
        <taxon>Embryophyta</taxon>
        <taxon>Tracheophyta</taxon>
        <taxon>Spermatophyta</taxon>
        <taxon>Magnoliopsida</taxon>
        <taxon>Liliopsida</taxon>
        <taxon>Poales</taxon>
        <taxon>Poaceae</taxon>
        <taxon>BOP clade</taxon>
        <taxon>Oryzoideae</taxon>
        <taxon>Oryzeae</taxon>
        <taxon>Oryzinae</taxon>
        <taxon>Oryza</taxon>
        <taxon>Oryza sativa</taxon>
    </lineage>
</organism>
<dbReference type="OMA" id="IRWILCS"/>
<name>A0A0P0UX79_ORYSJ</name>
<evidence type="ECO:0000313" key="2">
    <source>
        <dbReference type="Proteomes" id="UP000000763"/>
    </source>
</evidence>
<reference evidence="1 2" key="1">
    <citation type="journal article" date="2005" name="Nature">
        <title>The map-based sequence of the rice genome.</title>
        <authorList>
            <consortium name="International rice genome sequencing project (IRGSP)"/>
            <person name="Matsumoto T."/>
            <person name="Wu J."/>
            <person name="Kanamori H."/>
            <person name="Katayose Y."/>
            <person name="Fujisawa M."/>
            <person name="Namiki N."/>
            <person name="Mizuno H."/>
            <person name="Yamamoto K."/>
            <person name="Antonio B.A."/>
            <person name="Baba T."/>
            <person name="Sakata K."/>
            <person name="Nagamura Y."/>
            <person name="Aoki H."/>
            <person name="Arikawa K."/>
            <person name="Arita K."/>
            <person name="Bito T."/>
            <person name="Chiden Y."/>
            <person name="Fujitsuka N."/>
            <person name="Fukunaka R."/>
            <person name="Hamada M."/>
            <person name="Harada C."/>
            <person name="Hayashi A."/>
            <person name="Hijishita S."/>
            <person name="Honda M."/>
            <person name="Hosokawa S."/>
            <person name="Ichikawa Y."/>
            <person name="Idonuma A."/>
            <person name="Iijima M."/>
            <person name="Ikeda M."/>
            <person name="Ikeno M."/>
            <person name="Ito K."/>
            <person name="Ito S."/>
            <person name="Ito T."/>
            <person name="Ito Y."/>
            <person name="Ito Y."/>
            <person name="Iwabuchi A."/>
            <person name="Kamiya K."/>
            <person name="Karasawa W."/>
            <person name="Kurita K."/>
            <person name="Katagiri S."/>
            <person name="Kikuta A."/>
            <person name="Kobayashi H."/>
            <person name="Kobayashi N."/>
            <person name="Machita K."/>
            <person name="Maehara T."/>
            <person name="Masukawa M."/>
            <person name="Mizubayashi T."/>
            <person name="Mukai Y."/>
            <person name="Nagasaki H."/>
            <person name="Nagata Y."/>
            <person name="Naito S."/>
            <person name="Nakashima M."/>
            <person name="Nakama Y."/>
            <person name="Nakamichi Y."/>
            <person name="Nakamura M."/>
            <person name="Meguro A."/>
            <person name="Negishi M."/>
            <person name="Ohta I."/>
            <person name="Ohta T."/>
            <person name="Okamoto M."/>
            <person name="Ono N."/>
            <person name="Saji S."/>
            <person name="Sakaguchi M."/>
            <person name="Sakai K."/>
            <person name="Shibata M."/>
            <person name="Shimokawa T."/>
            <person name="Song J."/>
            <person name="Takazaki Y."/>
            <person name="Terasawa K."/>
            <person name="Tsugane M."/>
            <person name="Tsuji K."/>
            <person name="Ueda S."/>
            <person name="Waki K."/>
            <person name="Yamagata H."/>
            <person name="Yamamoto M."/>
            <person name="Yamamoto S."/>
            <person name="Yamane H."/>
            <person name="Yoshiki S."/>
            <person name="Yoshihara R."/>
            <person name="Yukawa K."/>
            <person name="Zhong H."/>
            <person name="Yano M."/>
            <person name="Yuan Q."/>
            <person name="Ouyang S."/>
            <person name="Liu J."/>
            <person name="Jones K.M."/>
            <person name="Gansberger K."/>
            <person name="Moffat K."/>
            <person name="Hill J."/>
            <person name="Bera J."/>
            <person name="Fadrosh D."/>
            <person name="Jin S."/>
            <person name="Johri S."/>
            <person name="Kim M."/>
            <person name="Overton L."/>
            <person name="Reardon M."/>
            <person name="Tsitrin T."/>
            <person name="Vuong H."/>
            <person name="Weaver B."/>
            <person name="Ciecko A."/>
            <person name="Tallon L."/>
            <person name="Jackson J."/>
            <person name="Pai G."/>
            <person name="Aken S.V."/>
            <person name="Utterback T."/>
            <person name="Reidmuller S."/>
            <person name="Feldblyum T."/>
            <person name="Hsiao J."/>
            <person name="Zismann V."/>
            <person name="Iobst S."/>
            <person name="de Vazeille A.R."/>
            <person name="Buell C.R."/>
            <person name="Ying K."/>
            <person name="Li Y."/>
            <person name="Lu T."/>
            <person name="Huang Y."/>
            <person name="Zhao Q."/>
            <person name="Feng Q."/>
            <person name="Zhang L."/>
            <person name="Zhu J."/>
            <person name="Weng Q."/>
            <person name="Mu J."/>
            <person name="Lu Y."/>
            <person name="Fan D."/>
            <person name="Liu Y."/>
            <person name="Guan J."/>
            <person name="Zhang Y."/>
            <person name="Yu S."/>
            <person name="Liu X."/>
            <person name="Zhang Y."/>
            <person name="Hong G."/>
            <person name="Han B."/>
            <person name="Choisne N."/>
            <person name="Demange N."/>
            <person name="Orjeda G."/>
            <person name="Samain S."/>
            <person name="Cattolico L."/>
            <person name="Pelletier E."/>
            <person name="Couloux A."/>
            <person name="Segurens B."/>
            <person name="Wincker P."/>
            <person name="D'Hont A."/>
            <person name="Scarpelli C."/>
            <person name="Weissenbach J."/>
            <person name="Salanoubat M."/>
            <person name="Quetier F."/>
            <person name="Yu Y."/>
            <person name="Kim H.R."/>
            <person name="Rambo T."/>
            <person name="Currie J."/>
            <person name="Collura K."/>
            <person name="Luo M."/>
            <person name="Yang T."/>
            <person name="Ammiraju J.S.S."/>
            <person name="Engler F."/>
            <person name="Soderlund C."/>
            <person name="Wing R.A."/>
            <person name="Palmer L.E."/>
            <person name="de la Bastide M."/>
            <person name="Spiegel L."/>
            <person name="Nascimento L."/>
            <person name="Zutavern T."/>
            <person name="O'Shaughnessy A."/>
            <person name="Dike S."/>
            <person name="Dedhia N."/>
            <person name="Preston R."/>
            <person name="Balija V."/>
            <person name="McCombie W.R."/>
            <person name="Chow T."/>
            <person name="Chen H."/>
            <person name="Chung M."/>
            <person name="Chen C."/>
            <person name="Shaw J."/>
            <person name="Wu H."/>
            <person name="Hsiao K."/>
            <person name="Chao Y."/>
            <person name="Chu M."/>
            <person name="Cheng C."/>
            <person name="Hour A."/>
            <person name="Lee P."/>
            <person name="Lin S."/>
            <person name="Lin Y."/>
            <person name="Liou J."/>
            <person name="Liu S."/>
            <person name="Hsing Y."/>
            <person name="Raghuvanshi S."/>
            <person name="Mohanty A."/>
            <person name="Bharti A.K."/>
            <person name="Gaur A."/>
            <person name="Gupta V."/>
            <person name="Kumar D."/>
            <person name="Ravi V."/>
            <person name="Vij S."/>
            <person name="Kapur A."/>
            <person name="Khurana P."/>
            <person name="Khurana P."/>
            <person name="Khurana J.P."/>
            <person name="Tyagi A.K."/>
            <person name="Gaikwad K."/>
            <person name="Singh A."/>
            <person name="Dalal V."/>
            <person name="Srivastava S."/>
            <person name="Dixit A."/>
            <person name="Pal A.K."/>
            <person name="Ghazi I.A."/>
            <person name="Yadav M."/>
            <person name="Pandit A."/>
            <person name="Bhargava A."/>
            <person name="Sureshbabu K."/>
            <person name="Batra K."/>
            <person name="Sharma T.R."/>
            <person name="Mohapatra T."/>
            <person name="Singh N.K."/>
            <person name="Messing J."/>
            <person name="Nelson A.B."/>
            <person name="Fuks G."/>
            <person name="Kavchok S."/>
            <person name="Keizer G."/>
            <person name="Linton E."/>
            <person name="Llaca V."/>
            <person name="Song R."/>
            <person name="Tanyolac B."/>
            <person name="Young S."/>
            <person name="Ho-Il K."/>
            <person name="Hahn J.H."/>
            <person name="Sangsakoo G."/>
            <person name="Vanavichit A."/>
            <person name="de Mattos Luiz.A.T."/>
            <person name="Zimmer P.D."/>
            <person name="Malone G."/>
            <person name="Dellagostin O."/>
            <person name="de Oliveira A.C."/>
            <person name="Bevan M."/>
            <person name="Bancroft I."/>
            <person name="Minx P."/>
            <person name="Cordum H."/>
            <person name="Wilson R."/>
            <person name="Cheng Z."/>
            <person name="Jin W."/>
            <person name="Jiang J."/>
            <person name="Leong S.A."/>
            <person name="Iwama H."/>
            <person name="Gojobori T."/>
            <person name="Itoh T."/>
            <person name="Niimura Y."/>
            <person name="Fujii Y."/>
            <person name="Habara T."/>
            <person name="Sakai H."/>
            <person name="Sato Y."/>
            <person name="Wilson G."/>
            <person name="Kumar K."/>
            <person name="McCouch S."/>
            <person name="Juretic N."/>
            <person name="Hoen D."/>
            <person name="Wright S."/>
            <person name="Bruskiewich R."/>
            <person name="Bureau T."/>
            <person name="Miyao A."/>
            <person name="Hirochika H."/>
            <person name="Nishikawa T."/>
            <person name="Kadowaki K."/>
            <person name="Sugiura M."/>
            <person name="Burr B."/>
            <person name="Sasaki T."/>
        </authorList>
    </citation>
    <scope>NUCLEOTIDE SEQUENCE [LARGE SCALE GENOMIC DNA]</scope>
    <source>
        <strain evidence="2">cv. Nipponbare</strain>
    </source>
</reference>
<protein>
    <submittedName>
        <fullName evidence="1">Os01g0113600 protein</fullName>
    </submittedName>
</protein>
<evidence type="ECO:0000313" key="1">
    <source>
        <dbReference type="EMBL" id="BAF03736.1"/>
    </source>
</evidence>
<proteinExistence type="predicted"/>
<dbReference type="Gramene" id="Os01t0113600-01">
    <property type="protein sequence ID" value="Os01t0113600-01"/>
    <property type="gene ID" value="Os01g0113600"/>
</dbReference>
<gene>
    <name evidence="1" type="ordered locus">Os01g0113600</name>
</gene>
<accession>A0A0P0UX79</accession>
<dbReference type="Proteomes" id="UP000000763">
    <property type="component" value="Chromosome 1"/>
</dbReference>